<dbReference type="EMBL" id="LN649230">
    <property type="protein sequence ID" value="CEI60407.1"/>
    <property type="molecule type" value="Genomic_DNA"/>
</dbReference>
<feature type="region of interest" description="Disordered" evidence="1">
    <location>
        <begin position="82"/>
        <end position="111"/>
    </location>
</feature>
<reference evidence="3" key="1">
    <citation type="submission" date="2014-10" db="EMBL/GenBank/DDBJ databases">
        <authorList>
            <person name="King R."/>
        </authorList>
    </citation>
    <scope>NUCLEOTIDE SEQUENCE [LARGE SCALE GENOMIC DNA]</scope>
    <source>
        <strain evidence="3">A3/5</strain>
    </source>
</reference>
<protein>
    <submittedName>
        <fullName evidence="2">Uncharacterized protein</fullName>
    </submittedName>
</protein>
<dbReference type="Proteomes" id="UP000245910">
    <property type="component" value="Chromosome II"/>
</dbReference>
<organism evidence="2 3">
    <name type="scientific">Fusarium venenatum</name>
    <dbReference type="NCBI Taxonomy" id="56646"/>
    <lineage>
        <taxon>Eukaryota</taxon>
        <taxon>Fungi</taxon>
        <taxon>Dikarya</taxon>
        <taxon>Ascomycota</taxon>
        <taxon>Pezizomycotina</taxon>
        <taxon>Sordariomycetes</taxon>
        <taxon>Hypocreomycetidae</taxon>
        <taxon>Hypocreales</taxon>
        <taxon>Nectriaceae</taxon>
        <taxon>Fusarium</taxon>
    </lineage>
</organism>
<dbReference type="AlphaFoldDB" id="A0A2L2T886"/>
<proteinExistence type="predicted"/>
<evidence type="ECO:0000256" key="1">
    <source>
        <dbReference type="SAM" id="MobiDB-lite"/>
    </source>
</evidence>
<sequence>MGAAETRDRSSGLIAEEVKKGLSRPPCQVLSNALRGALADSLVLAWSPAWFLLSIPNGQNLKVIGSKGFVWIEVSLRGAGRERMSRSGRGPPCLCRSQDIGHENHSEPQTRPRWFKAPKSIPVPELIALGHNHEDDCSLYVVFGMAADRASRACFEELEWYGTHSMDDKAENDNKAAQPPKKKQCFKELVSNGERLYLA</sequence>
<evidence type="ECO:0000313" key="2">
    <source>
        <dbReference type="EMBL" id="CEI60407.1"/>
    </source>
</evidence>
<feature type="compositionally biased region" description="Basic and acidic residues" evidence="1">
    <location>
        <begin position="99"/>
        <end position="110"/>
    </location>
</feature>
<keyword evidence="3" id="KW-1185">Reference proteome</keyword>
<evidence type="ECO:0000313" key="3">
    <source>
        <dbReference type="Proteomes" id="UP000245910"/>
    </source>
</evidence>
<accession>A0A2L2T886</accession>
<name>A0A2L2T886_9HYPO</name>